<dbReference type="EMBL" id="MHPP01000006">
    <property type="protein sequence ID" value="OGZ85047.1"/>
    <property type="molecule type" value="Genomic_DNA"/>
</dbReference>
<gene>
    <name evidence="3" type="ORF">A2401_02990</name>
</gene>
<dbReference type="Proteomes" id="UP000177751">
    <property type="component" value="Unassembled WGS sequence"/>
</dbReference>
<keyword evidence="2" id="KW-0732">Signal</keyword>
<keyword evidence="1" id="KW-1133">Transmembrane helix</keyword>
<comment type="caution">
    <text evidence="3">The sequence shown here is derived from an EMBL/GenBank/DDBJ whole genome shotgun (WGS) entry which is preliminary data.</text>
</comment>
<keyword evidence="1" id="KW-0812">Transmembrane</keyword>
<dbReference type="AlphaFoldDB" id="A0A1G2JDE6"/>
<feature type="chain" id="PRO_5009583312" description="Conjugal transfer protein TrbC" evidence="2">
    <location>
        <begin position="23"/>
        <end position="105"/>
    </location>
</feature>
<evidence type="ECO:0008006" key="5">
    <source>
        <dbReference type="Google" id="ProtNLM"/>
    </source>
</evidence>
<evidence type="ECO:0000256" key="2">
    <source>
        <dbReference type="SAM" id="SignalP"/>
    </source>
</evidence>
<dbReference type="Pfam" id="PF18895">
    <property type="entry name" value="T4SS_pilin"/>
    <property type="match status" value="1"/>
</dbReference>
<evidence type="ECO:0000313" key="4">
    <source>
        <dbReference type="Proteomes" id="UP000177751"/>
    </source>
</evidence>
<sequence>MNKKILFLVLLGVILVPTSCFAVISNDLPTLIDNLAQQLGLMAGSLSIIAFIVAGIMFLTATGNPSRMTIAKGALIAAVIGIIILALSGTAKDFVENLFNTTGAG</sequence>
<name>A0A1G2JDE6_9BACT</name>
<keyword evidence="1" id="KW-0472">Membrane</keyword>
<proteinExistence type="predicted"/>
<dbReference type="STRING" id="1802229.A2401_02990"/>
<reference evidence="3 4" key="1">
    <citation type="journal article" date="2016" name="Nat. Commun.">
        <title>Thousands of microbial genomes shed light on interconnected biogeochemical processes in an aquifer system.</title>
        <authorList>
            <person name="Anantharaman K."/>
            <person name="Brown C.T."/>
            <person name="Hug L.A."/>
            <person name="Sharon I."/>
            <person name="Castelle C.J."/>
            <person name="Probst A.J."/>
            <person name="Thomas B.C."/>
            <person name="Singh A."/>
            <person name="Wilkins M.J."/>
            <person name="Karaoz U."/>
            <person name="Brodie E.L."/>
            <person name="Williams K.H."/>
            <person name="Hubbard S.S."/>
            <person name="Banfield J.F."/>
        </authorList>
    </citation>
    <scope>NUCLEOTIDE SEQUENCE [LARGE SCALE GENOMIC DNA]</scope>
</reference>
<feature type="transmembrane region" description="Helical" evidence="1">
    <location>
        <begin position="38"/>
        <end position="61"/>
    </location>
</feature>
<feature type="signal peptide" evidence="2">
    <location>
        <begin position="1"/>
        <end position="22"/>
    </location>
</feature>
<dbReference type="InterPro" id="IPR043993">
    <property type="entry name" value="T4SS_pilin"/>
</dbReference>
<evidence type="ECO:0000313" key="3">
    <source>
        <dbReference type="EMBL" id="OGZ85047.1"/>
    </source>
</evidence>
<evidence type="ECO:0000256" key="1">
    <source>
        <dbReference type="SAM" id="Phobius"/>
    </source>
</evidence>
<organism evidence="3 4">
    <name type="scientific">Candidatus Staskawiczbacteria bacterium RIFOXYC1_FULL_38_18</name>
    <dbReference type="NCBI Taxonomy" id="1802229"/>
    <lineage>
        <taxon>Bacteria</taxon>
        <taxon>Candidatus Staskawicziibacteriota</taxon>
    </lineage>
</organism>
<feature type="transmembrane region" description="Helical" evidence="1">
    <location>
        <begin position="73"/>
        <end position="91"/>
    </location>
</feature>
<accession>A0A1G2JDE6</accession>
<protein>
    <recommendedName>
        <fullName evidence="5">Conjugal transfer protein TrbC</fullName>
    </recommendedName>
</protein>